<organism evidence="1 2">
    <name type="scientific">Trifolium pratense</name>
    <name type="common">Red clover</name>
    <dbReference type="NCBI Taxonomy" id="57577"/>
    <lineage>
        <taxon>Eukaryota</taxon>
        <taxon>Viridiplantae</taxon>
        <taxon>Streptophyta</taxon>
        <taxon>Embryophyta</taxon>
        <taxon>Tracheophyta</taxon>
        <taxon>Spermatophyta</taxon>
        <taxon>Magnoliopsida</taxon>
        <taxon>eudicotyledons</taxon>
        <taxon>Gunneridae</taxon>
        <taxon>Pentapetalae</taxon>
        <taxon>rosids</taxon>
        <taxon>fabids</taxon>
        <taxon>Fabales</taxon>
        <taxon>Fabaceae</taxon>
        <taxon>Papilionoideae</taxon>
        <taxon>50 kb inversion clade</taxon>
        <taxon>NPAAA clade</taxon>
        <taxon>Hologalegina</taxon>
        <taxon>IRL clade</taxon>
        <taxon>Trifolieae</taxon>
        <taxon>Trifolium</taxon>
    </lineage>
</organism>
<feature type="non-terminal residue" evidence="1">
    <location>
        <position position="73"/>
    </location>
</feature>
<accession>A0A2K3KQX3</accession>
<evidence type="ECO:0000313" key="1">
    <source>
        <dbReference type="EMBL" id="PNX68684.1"/>
    </source>
</evidence>
<dbReference type="EMBL" id="ASHM01232250">
    <property type="protein sequence ID" value="PNX68684.1"/>
    <property type="molecule type" value="Genomic_DNA"/>
</dbReference>
<dbReference type="Proteomes" id="UP000236291">
    <property type="component" value="Unassembled WGS sequence"/>
</dbReference>
<reference evidence="1 2" key="1">
    <citation type="journal article" date="2014" name="Am. J. Bot.">
        <title>Genome assembly and annotation for red clover (Trifolium pratense; Fabaceae).</title>
        <authorList>
            <person name="Istvanek J."/>
            <person name="Jaros M."/>
            <person name="Krenek A."/>
            <person name="Repkova J."/>
        </authorList>
    </citation>
    <scope>NUCLEOTIDE SEQUENCE [LARGE SCALE GENOMIC DNA]</scope>
    <source>
        <strain evidence="2">cv. Tatra</strain>
        <tissue evidence="1">Young leaves</tissue>
    </source>
</reference>
<gene>
    <name evidence="1" type="ORF">L195_g064090</name>
</gene>
<sequence>RAKANNARKSLTHDEHRRASVNYSLSEGSASLSDPHQGITCSRRAAASISELFAERRPSECLLSGQFKTCVFY</sequence>
<dbReference type="AlphaFoldDB" id="A0A2K3KQX3"/>
<reference evidence="1 2" key="2">
    <citation type="journal article" date="2017" name="Front. Plant Sci.">
        <title>Gene Classification and Mining of Molecular Markers Useful in Red Clover (Trifolium pratense) Breeding.</title>
        <authorList>
            <person name="Istvanek J."/>
            <person name="Dluhosova J."/>
            <person name="Dluhos P."/>
            <person name="Patkova L."/>
            <person name="Nedelnik J."/>
            <person name="Repkova J."/>
        </authorList>
    </citation>
    <scope>NUCLEOTIDE SEQUENCE [LARGE SCALE GENOMIC DNA]</scope>
    <source>
        <strain evidence="2">cv. Tatra</strain>
        <tissue evidence="1">Young leaves</tissue>
    </source>
</reference>
<proteinExistence type="predicted"/>
<name>A0A2K3KQX3_TRIPR</name>
<evidence type="ECO:0000313" key="2">
    <source>
        <dbReference type="Proteomes" id="UP000236291"/>
    </source>
</evidence>
<feature type="non-terminal residue" evidence="1">
    <location>
        <position position="1"/>
    </location>
</feature>
<protein>
    <submittedName>
        <fullName evidence="1">Uncharacterized protein</fullName>
    </submittedName>
</protein>
<comment type="caution">
    <text evidence="1">The sequence shown here is derived from an EMBL/GenBank/DDBJ whole genome shotgun (WGS) entry which is preliminary data.</text>
</comment>